<dbReference type="OrthoDB" id="564777at2"/>
<accession>A0A6I4TVT9</accession>
<proteinExistence type="predicted"/>
<evidence type="ECO:0000256" key="1">
    <source>
        <dbReference type="SAM" id="MobiDB-lite"/>
    </source>
</evidence>
<gene>
    <name evidence="3" type="ORF">GRI97_09545</name>
</gene>
<dbReference type="Proteomes" id="UP000469430">
    <property type="component" value="Unassembled WGS sequence"/>
</dbReference>
<comment type="caution">
    <text evidence="3">The sequence shown here is derived from an EMBL/GenBank/DDBJ whole genome shotgun (WGS) entry which is preliminary data.</text>
</comment>
<feature type="region of interest" description="Disordered" evidence="1">
    <location>
        <begin position="384"/>
        <end position="412"/>
    </location>
</feature>
<evidence type="ECO:0000256" key="2">
    <source>
        <dbReference type="SAM" id="SignalP"/>
    </source>
</evidence>
<feature type="signal peptide" evidence="2">
    <location>
        <begin position="1"/>
        <end position="22"/>
    </location>
</feature>
<protein>
    <recommendedName>
        <fullName evidence="5">DUF946 domain-containing protein</fullName>
    </recommendedName>
</protein>
<keyword evidence="4" id="KW-1185">Reference proteome</keyword>
<organism evidence="3 4">
    <name type="scientific">Croceibacterium xixiisoli</name>
    <dbReference type="NCBI Taxonomy" id="1476466"/>
    <lineage>
        <taxon>Bacteria</taxon>
        <taxon>Pseudomonadati</taxon>
        <taxon>Pseudomonadota</taxon>
        <taxon>Alphaproteobacteria</taxon>
        <taxon>Sphingomonadales</taxon>
        <taxon>Erythrobacteraceae</taxon>
        <taxon>Croceibacterium</taxon>
    </lineage>
</organism>
<dbReference type="EMBL" id="WTYJ01000002">
    <property type="protein sequence ID" value="MXO99231.1"/>
    <property type="molecule type" value="Genomic_DNA"/>
</dbReference>
<dbReference type="RefSeq" id="WP_161390975.1">
    <property type="nucleotide sequence ID" value="NZ_JBHSCP010000001.1"/>
</dbReference>
<keyword evidence="2" id="KW-0732">Signal</keyword>
<name>A0A6I4TVT9_9SPHN</name>
<reference evidence="3 4" key="1">
    <citation type="submission" date="2019-12" db="EMBL/GenBank/DDBJ databases">
        <title>Genomic-based taxomic classification of the family Erythrobacteraceae.</title>
        <authorList>
            <person name="Xu L."/>
        </authorList>
    </citation>
    <scope>NUCLEOTIDE SEQUENCE [LARGE SCALE GENOMIC DNA]</scope>
    <source>
        <strain evidence="3 4">S36</strain>
    </source>
</reference>
<feature type="chain" id="PRO_5026163453" description="DUF946 domain-containing protein" evidence="2">
    <location>
        <begin position="23"/>
        <end position="425"/>
    </location>
</feature>
<evidence type="ECO:0000313" key="4">
    <source>
        <dbReference type="Proteomes" id="UP000469430"/>
    </source>
</evidence>
<dbReference type="AlphaFoldDB" id="A0A6I4TVT9"/>
<evidence type="ECO:0008006" key="5">
    <source>
        <dbReference type="Google" id="ProtNLM"/>
    </source>
</evidence>
<sequence length="425" mass="44664">MIGLRKRTLVALLAAGGGAVVAASPALTQNAPPPPVRYTVDAGTLSGMAAMGSAASGSGGGGLGAAMVMMGGGGRGPAHELTLRIGSSRPADGPPKADHFMPQAAGLGLSVPLNTPGPVGREEPAEELPNQMQTPSGRLLLYWGCGERAGPGQPVVIDFSKLARGQMPQGLFAPSLNLPDDWSIRQGNSTTYGWWNNGHDGKSLPSNASLLGQHRIAGNYAPEIKFDLKQDFMGALQTTSRDLPSGAVALSWNALAEATGYYAWVMAMPDGGGDQPRDVVWWTSSATQQFGGPMADWIAPAGVRRLIEARTVMAPTQTECTIPAEVKNGGEMMMANLYAYGPEVNFAYPPRPDNARTPWNPEWIARVRYRSHTMFMPGMEAMMGGFGGEDQAEGGQAAQPQPEQPRKPRCRGLGGIAARAAGLCE</sequence>
<evidence type="ECO:0000313" key="3">
    <source>
        <dbReference type="EMBL" id="MXO99231.1"/>
    </source>
</evidence>